<comment type="caution">
    <text evidence="1">The sequence shown here is derived from an EMBL/GenBank/DDBJ whole genome shotgun (WGS) entry which is preliminary data.</text>
</comment>
<name>A0A502C5X0_9GAMM</name>
<dbReference type="AlphaFoldDB" id="A0A502C5X0"/>
<reference evidence="1 2" key="1">
    <citation type="journal article" date="2019" name="Environ. Microbiol.">
        <title>Species interactions and distinct microbial communities in high Arctic permafrost affected cryosols are associated with the CH4 and CO2 gas fluxes.</title>
        <authorList>
            <person name="Altshuler I."/>
            <person name="Hamel J."/>
            <person name="Turney S."/>
            <person name="Magnuson E."/>
            <person name="Levesque R."/>
            <person name="Greer C."/>
            <person name="Whyte L.G."/>
        </authorList>
    </citation>
    <scope>NUCLEOTIDE SEQUENCE [LARGE SCALE GENOMIC DNA]</scope>
    <source>
        <strain evidence="1 2">S13Y</strain>
    </source>
</reference>
<accession>A0A502C5X0</accession>
<sequence>MTTTWASSHIQIQGELHVDVKASADTVTLGTYNDAVQASDLVLTPEQAMEIADALTAAATFLLANKGG</sequence>
<evidence type="ECO:0000313" key="1">
    <source>
        <dbReference type="EMBL" id="TPG08298.1"/>
    </source>
</evidence>
<dbReference type="Proteomes" id="UP000319486">
    <property type="component" value="Unassembled WGS sequence"/>
</dbReference>
<proteinExistence type="predicted"/>
<protein>
    <submittedName>
        <fullName evidence="1">Uncharacterized protein</fullName>
    </submittedName>
</protein>
<organism evidence="1 2">
    <name type="scientific">Rhodanobacter glycinis</name>
    <dbReference type="NCBI Taxonomy" id="582702"/>
    <lineage>
        <taxon>Bacteria</taxon>
        <taxon>Pseudomonadati</taxon>
        <taxon>Pseudomonadota</taxon>
        <taxon>Gammaproteobacteria</taxon>
        <taxon>Lysobacterales</taxon>
        <taxon>Rhodanobacteraceae</taxon>
        <taxon>Rhodanobacter</taxon>
    </lineage>
</organism>
<dbReference type="EMBL" id="RCZO01000006">
    <property type="protein sequence ID" value="TPG08298.1"/>
    <property type="molecule type" value="Genomic_DNA"/>
</dbReference>
<dbReference type="RefSeq" id="WP_140652836.1">
    <property type="nucleotide sequence ID" value="NZ_RCZO01000006.1"/>
</dbReference>
<evidence type="ECO:0000313" key="2">
    <source>
        <dbReference type="Proteomes" id="UP000319486"/>
    </source>
</evidence>
<gene>
    <name evidence="1" type="ORF">EAH88_11735</name>
</gene>
<keyword evidence="2" id="KW-1185">Reference proteome</keyword>